<dbReference type="Proteomes" id="UP001374579">
    <property type="component" value="Unassembled WGS sequence"/>
</dbReference>
<dbReference type="Gene3D" id="2.40.155.10">
    <property type="entry name" value="Green fluorescent protein"/>
    <property type="match status" value="1"/>
</dbReference>
<dbReference type="CDD" id="cd00255">
    <property type="entry name" value="nidG2"/>
    <property type="match status" value="1"/>
</dbReference>
<dbReference type="PROSITE" id="PS51120">
    <property type="entry name" value="LDLRB"/>
    <property type="match status" value="2"/>
</dbReference>
<comment type="caution">
    <text evidence="12">Lacks conserved residue(s) required for the propagation of feature annotation.</text>
</comment>
<evidence type="ECO:0000256" key="13">
    <source>
        <dbReference type="PROSITE-ProRule" id="PRU00461"/>
    </source>
</evidence>
<dbReference type="InterPro" id="IPR006605">
    <property type="entry name" value="G2_nidogen/fibulin_G2F"/>
</dbReference>
<dbReference type="CDD" id="cd00054">
    <property type="entry name" value="EGF_CA"/>
    <property type="match status" value="1"/>
</dbReference>
<comment type="caution">
    <text evidence="18">The sequence shown here is derived from an EMBL/GenBank/DDBJ whole genome shotgun (WGS) entry which is preliminary data.</text>
</comment>
<dbReference type="GO" id="GO:0005886">
    <property type="term" value="C:plasma membrane"/>
    <property type="evidence" value="ECO:0007669"/>
    <property type="project" value="TreeGrafter"/>
</dbReference>
<dbReference type="SUPFAM" id="SSF63825">
    <property type="entry name" value="YWTD domain"/>
    <property type="match status" value="1"/>
</dbReference>
<dbReference type="FunFam" id="2.10.25.10:FF:000038">
    <property type="entry name" value="Fibrillin 2"/>
    <property type="match status" value="1"/>
</dbReference>
<dbReference type="InterPro" id="IPR011042">
    <property type="entry name" value="6-blade_b-propeller_TolB-like"/>
</dbReference>
<feature type="signal peptide" evidence="14">
    <location>
        <begin position="1"/>
        <end position="20"/>
    </location>
</feature>
<evidence type="ECO:0000256" key="7">
    <source>
        <dbReference type="ARBA" id="ARBA00022837"/>
    </source>
</evidence>
<dbReference type="CDD" id="cd00053">
    <property type="entry name" value="EGF"/>
    <property type="match status" value="1"/>
</dbReference>
<dbReference type="InterPro" id="IPR000152">
    <property type="entry name" value="EGF-type_Asp/Asn_hydroxyl_site"/>
</dbReference>
<dbReference type="InterPro" id="IPR000742">
    <property type="entry name" value="EGF"/>
</dbReference>
<dbReference type="PROSITE" id="PS50026">
    <property type="entry name" value="EGF_3"/>
    <property type="match status" value="10"/>
</dbReference>
<dbReference type="SMART" id="SM00179">
    <property type="entry name" value="EGF_CA"/>
    <property type="match status" value="5"/>
</dbReference>
<dbReference type="GO" id="GO:0005604">
    <property type="term" value="C:basement membrane"/>
    <property type="evidence" value="ECO:0007669"/>
    <property type="project" value="UniProtKB-SubCell"/>
</dbReference>
<feature type="domain" description="EGF-like" evidence="15">
    <location>
        <begin position="577"/>
        <end position="617"/>
    </location>
</feature>
<evidence type="ECO:0000256" key="9">
    <source>
        <dbReference type="ARBA" id="ARBA00022889"/>
    </source>
</evidence>
<dbReference type="InterPro" id="IPR001881">
    <property type="entry name" value="EGF-like_Ca-bd_dom"/>
</dbReference>
<keyword evidence="7" id="KW-0106">Calcium</keyword>
<dbReference type="SMART" id="SM00181">
    <property type="entry name" value="EGF"/>
    <property type="match status" value="12"/>
</dbReference>
<keyword evidence="11" id="KW-0325">Glycoprotein</keyword>
<evidence type="ECO:0000256" key="5">
    <source>
        <dbReference type="ARBA" id="ARBA00022729"/>
    </source>
</evidence>
<feature type="domain" description="EGF-like" evidence="15">
    <location>
        <begin position="536"/>
        <end position="576"/>
    </location>
</feature>
<feature type="chain" id="PRO_5043040936" evidence="14">
    <location>
        <begin position="21"/>
        <end position="1261"/>
    </location>
</feature>
<feature type="domain" description="EGF-like" evidence="15">
    <location>
        <begin position="908"/>
        <end position="949"/>
    </location>
</feature>
<keyword evidence="9" id="KW-0130">Cell adhesion</keyword>
<evidence type="ECO:0000256" key="12">
    <source>
        <dbReference type="PROSITE-ProRule" id="PRU00076"/>
    </source>
</evidence>
<dbReference type="PANTHER" id="PTHR46513:SF13">
    <property type="entry name" value="EGF-LIKE DOMAIN-CONTAINING PROTEIN"/>
    <property type="match status" value="1"/>
</dbReference>
<evidence type="ECO:0000313" key="19">
    <source>
        <dbReference type="Proteomes" id="UP001374579"/>
    </source>
</evidence>
<dbReference type="Gene3D" id="2.10.25.10">
    <property type="entry name" value="Laminin"/>
    <property type="match status" value="10"/>
</dbReference>
<dbReference type="Pfam" id="PF06119">
    <property type="entry name" value="NIDO"/>
    <property type="match status" value="1"/>
</dbReference>
<dbReference type="SUPFAM" id="SSF54511">
    <property type="entry name" value="GFP-like"/>
    <property type="match status" value="1"/>
</dbReference>
<dbReference type="Pfam" id="PF07645">
    <property type="entry name" value="EGF_CA"/>
    <property type="match status" value="1"/>
</dbReference>
<evidence type="ECO:0000256" key="8">
    <source>
        <dbReference type="ARBA" id="ARBA00022869"/>
    </source>
</evidence>
<evidence type="ECO:0000313" key="18">
    <source>
        <dbReference type="EMBL" id="KAK7103484.1"/>
    </source>
</evidence>
<evidence type="ECO:0000256" key="11">
    <source>
        <dbReference type="ARBA" id="ARBA00023180"/>
    </source>
</evidence>
<dbReference type="InterPro" id="IPR018097">
    <property type="entry name" value="EGF_Ca-bd_CS"/>
</dbReference>
<dbReference type="Gene3D" id="2.120.10.30">
    <property type="entry name" value="TolB, C-terminal domain"/>
    <property type="match status" value="1"/>
</dbReference>
<evidence type="ECO:0000256" key="4">
    <source>
        <dbReference type="ARBA" id="ARBA00022536"/>
    </source>
</evidence>
<feature type="domain" description="Nidogen G2 beta-barrel" evidence="16">
    <location>
        <begin position="316"/>
        <end position="541"/>
    </location>
</feature>
<accession>A0AAN9BE10</accession>
<dbReference type="SMART" id="SM00539">
    <property type="entry name" value="NIDO"/>
    <property type="match status" value="1"/>
</dbReference>
<evidence type="ECO:0000256" key="3">
    <source>
        <dbReference type="ARBA" id="ARBA00022530"/>
    </source>
</evidence>
<feature type="domain" description="EGF-like" evidence="15">
    <location>
        <begin position="705"/>
        <end position="743"/>
    </location>
</feature>
<dbReference type="InterPro" id="IPR009030">
    <property type="entry name" value="Growth_fac_rcpt_cys_sf"/>
</dbReference>
<dbReference type="GO" id="GO:0005509">
    <property type="term" value="F:calcium ion binding"/>
    <property type="evidence" value="ECO:0007669"/>
    <property type="project" value="InterPro"/>
</dbReference>
<gene>
    <name evidence="18" type="ORF">V1264_018369</name>
</gene>
<feature type="domain" description="EGF-like" evidence="15">
    <location>
        <begin position="864"/>
        <end position="905"/>
    </location>
</feature>
<organism evidence="18 19">
    <name type="scientific">Littorina saxatilis</name>
    <dbReference type="NCBI Taxonomy" id="31220"/>
    <lineage>
        <taxon>Eukaryota</taxon>
        <taxon>Metazoa</taxon>
        <taxon>Spiralia</taxon>
        <taxon>Lophotrochozoa</taxon>
        <taxon>Mollusca</taxon>
        <taxon>Gastropoda</taxon>
        <taxon>Caenogastropoda</taxon>
        <taxon>Littorinimorpha</taxon>
        <taxon>Littorinoidea</taxon>
        <taxon>Littorinidae</taxon>
        <taxon>Littorina</taxon>
    </lineage>
</organism>
<dbReference type="GO" id="GO:0017147">
    <property type="term" value="F:Wnt-protein binding"/>
    <property type="evidence" value="ECO:0007669"/>
    <property type="project" value="TreeGrafter"/>
</dbReference>
<evidence type="ECO:0000259" key="15">
    <source>
        <dbReference type="PROSITE" id="PS50026"/>
    </source>
</evidence>
<dbReference type="InterPro" id="IPR049883">
    <property type="entry name" value="NOTCH1_EGF-like"/>
</dbReference>
<dbReference type="AlphaFoldDB" id="A0AAN9BE10"/>
<feature type="disulfide bond" evidence="12">
    <location>
        <begin position="628"/>
        <end position="645"/>
    </location>
</feature>
<sequence length="1261" mass="138630">MEGRPGLLAVLLLVVVVVNAVPRQLMYPFGTQPGDKSLPPSDEWSSDEIGLTIPIVFFDTPFRAIYVNNNGHVSFDTEIPNYQGDLVLPIGLKLIAPFLADIDTRGAGRVFYRETQDENLLQRAAADVQSHFSGKGGFRPQALFIVTWDSVGYYDRQVDRLNTFQLVLVTDGVSSFAFFHYLDDSMQWVRSQGKLATRVPDVPAQAGFDRGNGQRQRNPTLPFSGSTAAFVNESNVNIPGVWMFQIGNTGPEGDVMPADLNTGTVTIFEVGVGQTCLEGARQCHMNARCLDYDEGFCCQCLPPFYGNGKHCLEPEIPQRLNGRVHGTINGVALAGLDMHTYVVTTDGRTYTAISRVPAVLGPAMETLSTVGGAIGWLFAVPTSDQAYNGFTFTGGAFNRTAVVNFMRGEVTTHTIRITQKFYGHDALNNLRMDTRMDGDMPDVADGAKVTIDDYSENYKRVQPGVVKSFSVRTYRVNDVAFRYTWDQTLSFEECEADPSPSTHTMRLSVSRNFVRHSEKDQVVRYAMSNKVSVMTGSDPCFDATQTCHEHADCVPADASFRCVCRAGYKGDGMDCQDIDECAMELNVCDENARCFNVYGSFQCQCLSGYQGDGYTCSRDATLCSGQYCGDNARCVFNSEVDRPQCECNPGFRGDGVTCSAVEFRCNEANVCSENAECVLDPDTNEYECQCVDDFSGDGYTCESIDRADCQHCSRDSDCVYDLERLVFRCNCRAGFTGNGVTCTPMDRCGQCDANADCNFDPRTNQFQCRCRYGFYGDGQRCAEYDCREDNVCDRNAACDFDVNYNAFLCRCPGGYTGDGFRCEAEGCDVFNDCDVNARCMPAGDRYTCQCNPGFQGDGKVCLQPVVPCNQVNNCDRNAECLYDPDAMSYRCRCSRGYDGDGLTCSRRDLPDCRSQQGLCDRNAACVEGADGLYVCVCNPSYRGDGSSCTVAVREGERLVYARGRKVFAVSTSPQPGDYGQQLAFNPGQLAVAVDTDCAEGHIYFGDAAYGVIRRTTLNGSASQDILTGLGSPEGIAVDFVSRTLYYTDSRLDVVGVALLDGTYRKTLFNTDMVNPRAIALDVTRGQIYWTDWNRNKPQIETANTDGTERRVLVSEDLRLPNGLAFDHFSQQLCWADAGSKRLECVRSDGVGRRIVSSAPNYPFSVTMLNNILYWTDWERRTISGVRQSGGEEISPISAAIGGNGRLYGITALRDQCPRGSNSCAFNNGGCEFLCLPTPSGGRTCACPDGVDPRVCQETNRT</sequence>
<dbReference type="PROSITE" id="PS01186">
    <property type="entry name" value="EGF_2"/>
    <property type="match status" value="7"/>
</dbReference>
<dbReference type="GO" id="GO:0007160">
    <property type="term" value="P:cell-matrix adhesion"/>
    <property type="evidence" value="ECO:0007669"/>
    <property type="project" value="InterPro"/>
</dbReference>
<feature type="domain" description="NIDO" evidence="17">
    <location>
        <begin position="97"/>
        <end position="249"/>
    </location>
</feature>
<keyword evidence="2" id="KW-0964">Secreted</keyword>
<keyword evidence="19" id="KW-1185">Reference proteome</keyword>
<dbReference type="InterPro" id="IPR024731">
    <property type="entry name" value="NELL2-like_EGF"/>
</dbReference>
<dbReference type="SMART" id="SM00135">
    <property type="entry name" value="LY"/>
    <property type="match status" value="5"/>
</dbReference>
<dbReference type="SMART" id="SM00682">
    <property type="entry name" value="G2F"/>
    <property type="match status" value="1"/>
</dbReference>
<feature type="repeat" description="LDL-receptor class B" evidence="13">
    <location>
        <begin position="1042"/>
        <end position="1084"/>
    </location>
</feature>
<dbReference type="InterPro" id="IPR009017">
    <property type="entry name" value="GFP"/>
</dbReference>
<evidence type="ECO:0000256" key="6">
    <source>
        <dbReference type="ARBA" id="ARBA00022737"/>
    </source>
</evidence>
<feature type="disulfide bond" evidence="12">
    <location>
        <begin position="751"/>
        <end position="768"/>
    </location>
</feature>
<dbReference type="Pfam" id="PF00058">
    <property type="entry name" value="Ldl_recept_b"/>
    <property type="match status" value="2"/>
</dbReference>
<feature type="disulfide bond" evidence="12">
    <location>
        <begin position="874"/>
        <end position="891"/>
    </location>
</feature>
<keyword evidence="8" id="KW-0084">Basement membrane</keyword>
<dbReference type="Pfam" id="PF07474">
    <property type="entry name" value="G2F"/>
    <property type="match status" value="1"/>
</dbReference>
<feature type="repeat" description="LDL-receptor class B" evidence="13">
    <location>
        <begin position="1085"/>
        <end position="1129"/>
    </location>
</feature>
<dbReference type="PROSITE" id="PS50993">
    <property type="entry name" value="NIDOGEN_G2"/>
    <property type="match status" value="1"/>
</dbReference>
<keyword evidence="5 14" id="KW-0732">Signal</keyword>
<evidence type="ECO:0000259" key="16">
    <source>
        <dbReference type="PROSITE" id="PS50993"/>
    </source>
</evidence>
<evidence type="ECO:0000256" key="14">
    <source>
        <dbReference type="SAM" id="SignalP"/>
    </source>
</evidence>
<dbReference type="PANTHER" id="PTHR46513">
    <property type="entry name" value="VITELLOGENIN RECEPTOR-LIKE PROTEIN-RELATED-RELATED"/>
    <property type="match status" value="1"/>
</dbReference>
<comment type="subcellular location">
    <subcellularLocation>
        <location evidence="1">Secreted</location>
        <location evidence="1">Extracellular space</location>
        <location evidence="1">Extracellular matrix</location>
        <location evidence="1">Basement membrane</location>
    </subcellularLocation>
</comment>
<dbReference type="InterPro" id="IPR050778">
    <property type="entry name" value="Cueball_EGF_LRP_Nidogen"/>
</dbReference>
<feature type="domain" description="EGF-like" evidence="15">
    <location>
        <begin position="744"/>
        <end position="777"/>
    </location>
</feature>
<dbReference type="PROSITE" id="PS01187">
    <property type="entry name" value="EGF_CA"/>
    <property type="match status" value="1"/>
</dbReference>
<feature type="domain" description="EGF-like" evidence="15">
    <location>
        <begin position="661"/>
        <end position="702"/>
    </location>
</feature>
<proteinExistence type="predicted"/>
<dbReference type="InterPro" id="IPR000033">
    <property type="entry name" value="LDLR_classB_rpt"/>
</dbReference>
<feature type="domain" description="EGF-like" evidence="15">
    <location>
        <begin position="782"/>
        <end position="821"/>
    </location>
</feature>
<feature type="disulfide bond" evidence="12">
    <location>
        <begin position="792"/>
        <end position="809"/>
    </location>
</feature>
<protein>
    <submittedName>
        <fullName evidence="18">Uncharacterized protein</fullName>
    </submittedName>
</protein>
<evidence type="ECO:0000259" key="17">
    <source>
        <dbReference type="PROSITE" id="PS51220"/>
    </source>
</evidence>
<dbReference type="SUPFAM" id="SSF57184">
    <property type="entry name" value="Growth factor receptor domain"/>
    <property type="match status" value="2"/>
</dbReference>
<dbReference type="InterPro" id="IPR003886">
    <property type="entry name" value="NIDO_dom"/>
</dbReference>
<keyword evidence="4 12" id="KW-0245">EGF-like domain</keyword>
<dbReference type="GO" id="GO:0042813">
    <property type="term" value="F:Wnt receptor activity"/>
    <property type="evidence" value="ECO:0007669"/>
    <property type="project" value="TreeGrafter"/>
</dbReference>
<evidence type="ECO:0000256" key="10">
    <source>
        <dbReference type="ARBA" id="ARBA00023157"/>
    </source>
</evidence>
<feature type="domain" description="EGF-like" evidence="15">
    <location>
        <begin position="619"/>
        <end position="659"/>
    </location>
</feature>
<evidence type="ECO:0000256" key="2">
    <source>
        <dbReference type="ARBA" id="ARBA00022525"/>
    </source>
</evidence>
<keyword evidence="6" id="KW-0677">Repeat</keyword>
<keyword evidence="3" id="KW-0272">Extracellular matrix</keyword>
<dbReference type="EMBL" id="JBAMIC010000008">
    <property type="protein sequence ID" value="KAK7103484.1"/>
    <property type="molecule type" value="Genomic_DNA"/>
</dbReference>
<dbReference type="PROSITE" id="PS51220">
    <property type="entry name" value="NIDO"/>
    <property type="match status" value="1"/>
</dbReference>
<name>A0AAN9BE10_9CAEN</name>
<dbReference type="GO" id="GO:0060070">
    <property type="term" value="P:canonical Wnt signaling pathway"/>
    <property type="evidence" value="ECO:0007669"/>
    <property type="project" value="TreeGrafter"/>
</dbReference>
<feature type="domain" description="EGF-like" evidence="15">
    <location>
        <begin position="823"/>
        <end position="862"/>
    </location>
</feature>
<keyword evidence="10 12" id="KW-1015">Disulfide bond</keyword>
<dbReference type="Pfam" id="PF12947">
    <property type="entry name" value="EGF_3"/>
    <property type="match status" value="3"/>
</dbReference>
<reference evidence="18 19" key="1">
    <citation type="submission" date="2024-02" db="EMBL/GenBank/DDBJ databases">
        <title>Chromosome-scale genome assembly of the rough periwinkle Littorina saxatilis.</title>
        <authorList>
            <person name="De Jode A."/>
            <person name="Faria R."/>
            <person name="Formenti G."/>
            <person name="Sims Y."/>
            <person name="Smith T.P."/>
            <person name="Tracey A."/>
            <person name="Wood J.M.D."/>
            <person name="Zagrodzka Z.B."/>
            <person name="Johannesson K."/>
            <person name="Butlin R.K."/>
            <person name="Leder E.H."/>
        </authorList>
    </citation>
    <scope>NUCLEOTIDE SEQUENCE [LARGE SCALE GENOMIC DNA]</scope>
    <source>
        <strain evidence="18">Snail1</strain>
        <tissue evidence="18">Muscle</tissue>
    </source>
</reference>
<feature type="disulfide bond" evidence="12">
    <location>
        <begin position="671"/>
        <end position="688"/>
    </location>
</feature>
<dbReference type="PROSITE" id="PS00010">
    <property type="entry name" value="ASX_HYDROXYL"/>
    <property type="match status" value="2"/>
</dbReference>
<evidence type="ECO:0000256" key="1">
    <source>
        <dbReference type="ARBA" id="ARBA00004302"/>
    </source>
</evidence>
<feature type="disulfide bond" evidence="12">
    <location>
        <begin position="712"/>
        <end position="729"/>
    </location>
</feature>
<dbReference type="FunFam" id="2.120.10.30:FF:000241">
    <property type="entry name" value="Low-density lipoprotein receptor-related protein 6"/>
    <property type="match status" value="1"/>
</dbReference>